<gene>
    <name evidence="5" type="ORF">A5886_001540</name>
</gene>
<dbReference type="PANTHER" id="PTHR10067">
    <property type="entry name" value="PHOSPHATIDYLSERINE DECARBOXYLASE"/>
    <property type="match status" value="1"/>
</dbReference>
<dbReference type="OrthoDB" id="9802030at2"/>
<reference evidence="5 6" key="1">
    <citation type="submission" date="2017-05" db="EMBL/GenBank/DDBJ databases">
        <title>The Genome Sequence of Enterococcus sp. 8G7_MSG3316.</title>
        <authorList>
            <consortium name="The Broad Institute Genomics Platform"/>
            <consortium name="The Broad Institute Genomic Center for Infectious Diseases"/>
            <person name="Earl A."/>
            <person name="Manson A."/>
            <person name="Schwartman J."/>
            <person name="Gilmore M."/>
            <person name="Abouelleil A."/>
            <person name="Cao P."/>
            <person name="Chapman S."/>
            <person name="Cusick C."/>
            <person name="Shea T."/>
            <person name="Young S."/>
            <person name="Neafsey D."/>
            <person name="Nusbaum C."/>
            <person name="Birren B."/>
        </authorList>
    </citation>
    <scope>NUCLEOTIDE SEQUENCE [LARGE SCALE GENOMIC DNA]</scope>
    <source>
        <strain evidence="5 6">8G7_MSG3316</strain>
    </source>
</reference>
<sequence>MAKTSTQLNISLAAYLYETIIGRVILKFFVRPQLSILIGKLLSSNVSRIFIPLFVNKNNINKNKYVKKRYTSFNDFFIRKLREQPDPAISKDGLFYAPCEGHLLVKPINKEHFTIKKAHYSLSRLLDDDILAQEFEGGIACIFRLTPKHYHRFHYFEDGKIIFRKKIGGKLHTVQPIAMEHLPVFHENSRELTVMETRFFGKVIQIEVGAMLIGRIKNHAEFSFFSKFEEKGYFEFGGSMIILLFKKNHLKGVDTYLSDSKRNIESPIEVFQVLGRCSS</sequence>
<dbReference type="GO" id="GO:0008654">
    <property type="term" value="P:phospholipid biosynthetic process"/>
    <property type="evidence" value="ECO:0007669"/>
    <property type="project" value="InterPro"/>
</dbReference>
<evidence type="ECO:0000256" key="1">
    <source>
        <dbReference type="ARBA" id="ARBA00022793"/>
    </source>
</evidence>
<evidence type="ECO:0000313" key="6">
    <source>
        <dbReference type="Proteomes" id="UP000195043"/>
    </source>
</evidence>
<evidence type="ECO:0000313" key="5">
    <source>
        <dbReference type="EMBL" id="OTN76463.1"/>
    </source>
</evidence>
<dbReference type="Pfam" id="PF02666">
    <property type="entry name" value="PS_Dcarbxylase"/>
    <property type="match status" value="1"/>
</dbReference>
<name>A0A242A776_9ENTE</name>
<accession>A0A242A776</accession>
<dbReference type="InterPro" id="IPR003817">
    <property type="entry name" value="PS_Dcarbxylase"/>
</dbReference>
<evidence type="ECO:0000256" key="4">
    <source>
        <dbReference type="ARBA" id="ARBA00023317"/>
    </source>
</evidence>
<proteinExistence type="predicted"/>
<keyword evidence="3" id="KW-0456">Lyase</keyword>
<organism evidence="5 6">
    <name type="scientific">Candidatus Enterococcus testudinis</name>
    <dbReference type="NCBI Taxonomy" id="1834191"/>
    <lineage>
        <taxon>Bacteria</taxon>
        <taxon>Bacillati</taxon>
        <taxon>Bacillota</taxon>
        <taxon>Bacilli</taxon>
        <taxon>Lactobacillales</taxon>
        <taxon>Enterococcaceae</taxon>
        <taxon>Enterococcus</taxon>
    </lineage>
</organism>
<keyword evidence="1" id="KW-0210">Decarboxylase</keyword>
<keyword evidence="2" id="KW-0865">Zymogen</keyword>
<dbReference type="GO" id="GO:0004609">
    <property type="term" value="F:phosphatidylserine decarboxylase activity"/>
    <property type="evidence" value="ECO:0007669"/>
    <property type="project" value="InterPro"/>
</dbReference>
<evidence type="ECO:0000256" key="3">
    <source>
        <dbReference type="ARBA" id="ARBA00023239"/>
    </source>
</evidence>
<keyword evidence="6" id="KW-1185">Reference proteome</keyword>
<comment type="caution">
    <text evidence="5">The sequence shown here is derived from an EMBL/GenBank/DDBJ whole genome shotgun (WGS) entry which is preliminary data.</text>
</comment>
<protein>
    <submittedName>
        <fullName evidence="5">Phosphatidylserine decarboxylase</fullName>
    </submittedName>
</protein>
<dbReference type="Proteomes" id="UP000195043">
    <property type="component" value="Unassembled WGS sequence"/>
</dbReference>
<dbReference type="STRING" id="1834191.A5886_001540"/>
<keyword evidence="4" id="KW-0670">Pyruvate</keyword>
<dbReference type="EMBL" id="NGKU01000001">
    <property type="protein sequence ID" value="OTN76463.1"/>
    <property type="molecule type" value="Genomic_DNA"/>
</dbReference>
<evidence type="ECO:0000256" key="2">
    <source>
        <dbReference type="ARBA" id="ARBA00023145"/>
    </source>
</evidence>
<dbReference type="RefSeq" id="WP_086274415.1">
    <property type="nucleotide sequence ID" value="NZ_NGKU01000001.1"/>
</dbReference>
<dbReference type="AlphaFoldDB" id="A0A242A776"/>